<organism evidence="3">
    <name type="scientific">Lygus hesperus</name>
    <name type="common">Western plant bug</name>
    <dbReference type="NCBI Taxonomy" id="30085"/>
    <lineage>
        <taxon>Eukaryota</taxon>
        <taxon>Metazoa</taxon>
        <taxon>Ecdysozoa</taxon>
        <taxon>Arthropoda</taxon>
        <taxon>Hexapoda</taxon>
        <taxon>Insecta</taxon>
        <taxon>Pterygota</taxon>
        <taxon>Neoptera</taxon>
        <taxon>Paraneoptera</taxon>
        <taxon>Hemiptera</taxon>
        <taxon>Heteroptera</taxon>
        <taxon>Panheteroptera</taxon>
        <taxon>Cimicomorpha</taxon>
        <taxon>Miridae</taxon>
        <taxon>Mirini</taxon>
        <taxon>Lygus</taxon>
    </lineage>
</organism>
<accession>A0A0A9ZEQ1</accession>
<feature type="region of interest" description="Disordered" evidence="1">
    <location>
        <begin position="115"/>
        <end position="170"/>
    </location>
</feature>
<feature type="domain" description="BTB" evidence="2">
    <location>
        <begin position="182"/>
        <end position="238"/>
    </location>
</feature>
<dbReference type="PANTHER" id="PTHR24413">
    <property type="entry name" value="SPECKLE-TYPE POZ PROTEIN"/>
    <property type="match status" value="1"/>
</dbReference>
<evidence type="ECO:0000259" key="2">
    <source>
        <dbReference type="PROSITE" id="PS50097"/>
    </source>
</evidence>
<evidence type="ECO:0000313" key="3">
    <source>
        <dbReference type="EMBL" id="JAG41848.1"/>
    </source>
</evidence>
<dbReference type="InterPro" id="IPR011333">
    <property type="entry name" value="SKP1/BTB/POZ_sf"/>
</dbReference>
<proteinExistence type="predicted"/>
<dbReference type="SUPFAM" id="SSF54695">
    <property type="entry name" value="POZ domain"/>
    <property type="match status" value="1"/>
</dbReference>
<reference evidence="3" key="1">
    <citation type="journal article" date="2014" name="PLoS ONE">
        <title>Transcriptome-Based Identification of ABC Transporters in the Western Tarnished Plant Bug Lygus hesperus.</title>
        <authorList>
            <person name="Hull J.J."/>
            <person name="Chaney K."/>
            <person name="Geib S.M."/>
            <person name="Fabrick J.A."/>
            <person name="Brent C.S."/>
            <person name="Walsh D."/>
            <person name="Lavine L.C."/>
        </authorList>
    </citation>
    <scope>NUCLEOTIDE SEQUENCE</scope>
</reference>
<name>A0A0A9ZEQ1_LYGHE</name>
<feature type="non-terminal residue" evidence="3">
    <location>
        <position position="1"/>
    </location>
</feature>
<protein>
    <submittedName>
        <fullName evidence="3">Putative BTB/POZ domain-containing protein L89</fullName>
    </submittedName>
</protein>
<sequence length="337" mass="36714">TWAATDGCMTLKKVTLKSPAVDIACGLTSTVCLLQDGTHAFFGNVNKVVAVSTFSLSLFNSKVLCLPTVVLENYAKVMESTMKKYITQSVGQLTILTGDPSDTFIHLHGASVTSPDGAQVRPESCACKKSNPTNVAPEGAQNSVSPEYQDNGNQTEEELAEGSSHTQQSSNIPQLFGEHLLSDLTLKLADGDFPVHRSVLYGSSAYFSKFFSESKPSAVPDMSLFNPSAFRGFLRYFYGVPLPQMTWEDMFDLYILATSFEEGWVAADVLPKLKACITLDNVVSLLNKAKCANATELLEACHTFMNTPEFKKSLIDLAFVNMDVLTEVAQVVSRARN</sequence>
<reference evidence="3" key="2">
    <citation type="submission" date="2014-07" db="EMBL/GenBank/DDBJ databases">
        <authorList>
            <person name="Hull J."/>
        </authorList>
    </citation>
    <scope>NUCLEOTIDE SEQUENCE</scope>
</reference>
<dbReference type="Gene3D" id="3.30.710.10">
    <property type="entry name" value="Potassium Channel Kv1.1, Chain A"/>
    <property type="match status" value="1"/>
</dbReference>
<dbReference type="Pfam" id="PF00651">
    <property type="entry name" value="BTB"/>
    <property type="match status" value="1"/>
</dbReference>
<gene>
    <name evidence="3" type="primary">MIMI_L89_0</name>
    <name evidence="4" type="synonym">MIMI_L89_1</name>
    <name evidence="4" type="ORF">CM83_56333</name>
    <name evidence="3" type="ORF">CM83_56334</name>
</gene>
<dbReference type="EMBL" id="GBHO01001756">
    <property type="protein sequence ID" value="JAG41848.1"/>
    <property type="molecule type" value="Transcribed_RNA"/>
</dbReference>
<evidence type="ECO:0000313" key="4">
    <source>
        <dbReference type="EMBL" id="JAG41850.1"/>
    </source>
</evidence>
<dbReference type="InterPro" id="IPR000210">
    <property type="entry name" value="BTB/POZ_dom"/>
</dbReference>
<evidence type="ECO:0000256" key="1">
    <source>
        <dbReference type="SAM" id="MobiDB-lite"/>
    </source>
</evidence>
<dbReference type="CDD" id="cd18186">
    <property type="entry name" value="BTB_POZ_ZBTB_KLHL-like"/>
    <property type="match status" value="1"/>
</dbReference>
<dbReference type="AlphaFoldDB" id="A0A0A9ZEQ1"/>
<dbReference type="SMART" id="SM00225">
    <property type="entry name" value="BTB"/>
    <property type="match status" value="1"/>
</dbReference>
<dbReference type="EMBL" id="GBHO01001754">
    <property type="protein sequence ID" value="JAG41850.1"/>
    <property type="molecule type" value="Transcribed_RNA"/>
</dbReference>
<feature type="compositionally biased region" description="Polar residues" evidence="1">
    <location>
        <begin position="130"/>
        <end position="154"/>
    </location>
</feature>
<dbReference type="PROSITE" id="PS50097">
    <property type="entry name" value="BTB"/>
    <property type="match status" value="1"/>
</dbReference>